<gene>
    <name evidence="2" type="ORF">HDIA_1951</name>
</gene>
<evidence type="ECO:0000313" key="2">
    <source>
        <dbReference type="EMBL" id="SON55492.1"/>
    </source>
</evidence>
<keyword evidence="1" id="KW-0472">Membrane</keyword>
<evidence type="ECO:0000313" key="3">
    <source>
        <dbReference type="Proteomes" id="UP000223606"/>
    </source>
</evidence>
<accession>A0A2C9D575</accession>
<proteinExistence type="predicted"/>
<dbReference type="KEGG" id="hdi:HDIA_1951"/>
<dbReference type="EMBL" id="LT960614">
    <property type="protein sequence ID" value="SON55492.1"/>
    <property type="molecule type" value="Genomic_DNA"/>
</dbReference>
<keyword evidence="1" id="KW-0812">Transmembrane</keyword>
<keyword evidence="1" id="KW-1133">Transmembrane helix</keyword>
<dbReference type="RefSeq" id="WP_157775463.1">
    <property type="nucleotide sequence ID" value="NZ_LT960614.1"/>
</dbReference>
<reference evidence="3" key="1">
    <citation type="submission" date="2017-09" db="EMBL/GenBank/DDBJ databases">
        <title>Genome sequence of Nannocystis excedens DSM 71.</title>
        <authorList>
            <person name="Blom J."/>
        </authorList>
    </citation>
    <scope>NUCLEOTIDE SEQUENCE [LARGE SCALE GENOMIC DNA]</scope>
    <source>
        <strain evidence="3">type strain: E19</strain>
    </source>
</reference>
<feature type="transmembrane region" description="Helical" evidence="1">
    <location>
        <begin position="37"/>
        <end position="56"/>
    </location>
</feature>
<evidence type="ECO:0000256" key="1">
    <source>
        <dbReference type="SAM" id="Phobius"/>
    </source>
</evidence>
<dbReference type="AlphaFoldDB" id="A0A2C9D575"/>
<dbReference type="Proteomes" id="UP000223606">
    <property type="component" value="Chromosome 1"/>
</dbReference>
<protein>
    <submittedName>
        <fullName evidence="2">Uncharacterized protein</fullName>
    </submittedName>
</protein>
<organism evidence="2 3">
    <name type="scientific">Hartmannibacter diazotrophicus</name>
    <dbReference type="NCBI Taxonomy" id="1482074"/>
    <lineage>
        <taxon>Bacteria</taxon>
        <taxon>Pseudomonadati</taxon>
        <taxon>Pseudomonadota</taxon>
        <taxon>Alphaproteobacteria</taxon>
        <taxon>Hyphomicrobiales</taxon>
        <taxon>Pleomorphomonadaceae</taxon>
        <taxon>Hartmannibacter</taxon>
    </lineage>
</organism>
<sequence>MRGVPVETTRAGDADAEQLDIAYPPRRSAHAHNIRRIAIFGTMLFWVQAASLVYFLH</sequence>
<keyword evidence="3" id="KW-1185">Reference proteome</keyword>
<name>A0A2C9D575_9HYPH</name>